<dbReference type="SUPFAM" id="SSF74650">
    <property type="entry name" value="Galactose mutarotase-like"/>
    <property type="match status" value="2"/>
</dbReference>
<dbReference type="GO" id="GO:0005975">
    <property type="term" value="P:carbohydrate metabolic process"/>
    <property type="evidence" value="ECO:0007669"/>
    <property type="project" value="InterPro"/>
</dbReference>
<dbReference type="InterPro" id="IPR019282">
    <property type="entry name" value="Glycoamylase-like_cons_dom"/>
</dbReference>
<dbReference type="PANTHER" id="PTHR37469:SF2">
    <property type="entry name" value="CELLOBIONIC ACID PHOSPHORYLASE"/>
    <property type="match status" value="1"/>
</dbReference>
<dbReference type="InterPro" id="IPR012341">
    <property type="entry name" value="6hp_glycosidase-like_sf"/>
</dbReference>
<feature type="domain" description="Glycosyl hydrolase 94 supersandwich" evidence="4">
    <location>
        <begin position="1645"/>
        <end position="1914"/>
    </location>
</feature>
<dbReference type="Pfam" id="PF17167">
    <property type="entry name" value="Glyco_hydro_94"/>
    <property type="match status" value="1"/>
</dbReference>
<feature type="transmembrane region" description="Helical" evidence="3">
    <location>
        <begin position="413"/>
        <end position="433"/>
    </location>
</feature>
<proteinExistence type="predicted"/>
<keyword evidence="1" id="KW-0328">Glycosyltransferase</keyword>
<dbReference type="Gene3D" id="1.50.10.140">
    <property type="match status" value="2"/>
</dbReference>
<feature type="domain" description="Glycosyl hydrolase 94 catalytic" evidence="6">
    <location>
        <begin position="2424"/>
        <end position="2848"/>
    </location>
</feature>
<keyword evidence="3" id="KW-1133">Transmembrane helix</keyword>
<dbReference type="CDD" id="cd11756">
    <property type="entry name" value="GH94N_ChvB_NdvB_1_like"/>
    <property type="match status" value="1"/>
</dbReference>
<dbReference type="GO" id="GO:0030246">
    <property type="term" value="F:carbohydrate binding"/>
    <property type="evidence" value="ECO:0007669"/>
    <property type="project" value="InterPro"/>
</dbReference>
<evidence type="ECO:0000313" key="8">
    <source>
        <dbReference type="Proteomes" id="UP000035909"/>
    </source>
</evidence>
<dbReference type="InterPro" id="IPR033432">
    <property type="entry name" value="GH94_catalytic"/>
</dbReference>
<dbReference type="Proteomes" id="UP000035909">
    <property type="component" value="Unassembled WGS sequence"/>
</dbReference>
<evidence type="ECO:0000259" key="6">
    <source>
        <dbReference type="Pfam" id="PF17167"/>
    </source>
</evidence>
<dbReference type="Gene3D" id="3.90.1200.10">
    <property type="match status" value="1"/>
</dbReference>
<dbReference type="SUPFAM" id="SSF48208">
    <property type="entry name" value="Six-hairpin glycosidases"/>
    <property type="match status" value="1"/>
</dbReference>
<feature type="transmembrane region" description="Helical" evidence="3">
    <location>
        <begin position="951"/>
        <end position="968"/>
    </location>
</feature>
<dbReference type="Gene3D" id="2.60.420.10">
    <property type="entry name" value="Maltose phosphorylase, domain 3"/>
    <property type="match status" value="1"/>
</dbReference>
<protein>
    <submittedName>
        <fullName evidence="7">NdvB</fullName>
    </submittedName>
</protein>
<dbReference type="Pfam" id="PF06165">
    <property type="entry name" value="GH94_b-supersand"/>
    <property type="match status" value="2"/>
</dbReference>
<comment type="caution">
    <text evidence="7">The sequence shown here is derived from an EMBL/GenBank/DDBJ whole genome shotgun (WGS) entry which is preliminary data.</text>
</comment>
<evidence type="ECO:0000256" key="3">
    <source>
        <dbReference type="SAM" id="Phobius"/>
    </source>
</evidence>
<dbReference type="InterPro" id="IPR008928">
    <property type="entry name" value="6-hairpin_glycosidase_sf"/>
</dbReference>
<evidence type="ECO:0000259" key="5">
    <source>
        <dbReference type="Pfam" id="PF10091"/>
    </source>
</evidence>
<dbReference type="InterPro" id="IPR011013">
    <property type="entry name" value="Gal_mutarotase_sf_dom"/>
</dbReference>
<dbReference type="InterPro" id="IPR010383">
    <property type="entry name" value="Glyco_hydrolase_94_b-supersand"/>
</dbReference>
<dbReference type="GO" id="GO:0016757">
    <property type="term" value="F:glycosyltransferase activity"/>
    <property type="evidence" value="ECO:0007669"/>
    <property type="project" value="UniProtKB-KW"/>
</dbReference>
<sequence length="2939" mass="329752">MTKQWVGHFFSRNNEAQKESPPLRSAILSVAQLEAKGKALARAHTLTHSRRSDGLLKRLSDNEQVLMDVCGTLRVAAKKKQHIAPASEWLLDNFYLIEEQISTARLHFSNSYSRELPRISYGPSKGLPRVYDLALTIISNRDGQVDHESLCRFVAAYQTISPLTLGELWAIPIMLRLALIENLRRVSARTAAACQHLNLAQAWANQLITTAETDPKNLILVVSDMARSNPPMVSPFVAELAKQLQGHGPALSLPLTWVEQRLSELSLTIDQMVRSENQQQAADQVSVSHSIGSLRFLEATNWRDFVETMSLVNQILLTDCSGHYCAMDFSTRDRYRHVIEQLARHWGWTEVKVAQLAVDLAQQAAQDTDNPTKKTHVGYYLIDDGLALLKKAAHVRSFSLLSNKKIKARLTGIGHLGAIFIITLLICLGLLSAAHQAGLSGWQNWVMGGLLILAGSQLATVIVNWLATLLTSPHSLPRMDYSSGLPEEMRTLVVIPSMLCTKQSVDDLLETLEVHFLGNQDPHMHFALLTDFTDADTETKEGDDELLNQVQTGIETLNRRYSEANSKEDDARFFLFHRPRRWNPVAQCWMGYERKRGKLADLNLALRGGGVEAFACVVGDIESLPSVRYVITLDTDTQLPRDSARQLVATMAHPLNRPQYDQDKRLVSNGYGILQPRMAASLLGAHQSRYAQLFSLEPGIDPYTRVVSDVYQDLYGEGSFVGKGIYDVDAFEYALKERFPENRILSHDLLEGCYIRSGLLSDVQLYDNYSATYFADVQRQERWIRGDWQIAQWILPWVPVFRHGYQRNPLSALSRWKIFDNLRRSLIPSVLILLLLLGWFATPSAWLWPLTVVGILILPGWLMAGVNIFRAGKDVRLGFHLLTVLRSAEQSLLETGFKIACLPYETSYSMGAIICSIYRLTFDQSRLLDWVVSCRHTSTTDVGLVASYRNMAIAPLLAFFCSIGLLLFQPSSLWAATPILLLWFLAPAFAWWLSRPLVRADVKISQQQTIFLGKIARKTWAFFDTFVTADENWLPPDNYQEHPGPVLAHRTSPTNIGLSLLANLTAMDFGFIGGGELLQRTKNTFHTLAKLERHQGHFFNWYNTRTLQPLLPRYISSVDSGNLAAHLLTLRAGLQNLPDSSLIPKRVFLGLADTLALLEDALMDDKPANSQAETQLAQWKNCLENVKNLLDPACQTLPDNAAFTNLQDQLLLFIEVQKHVEQNIDDTADDTGSEIHYWATALQQQCQRLIDDVLWICPWLQHPASIEILKLLASMNDSMGSGKLDDLDNAPSLRDLIIRINQWLPVVNECLNRSPECINRDELITLQHTLTQAKTRTNERIERCEQLASLACEFASMEYDFLYDKSRHLLAVGYNIDEFRRDNSYYDLLASEARLGTFVAIAQGKLPQESWFALGHLLTTSGGAPILVSWSGSMFEYLMPLLVMPTYHGTLLDQTYRVAVKRQIAYGNLRSMPWGVSESGFSSIDANQNYQYHAFGVPGLGLKRGLAEDSVIAPYASALALMVDPHAACANLQRISGLGGEGRYGFYEAIDYTPARMTRGQNYIVVQSYMAHHQGMSLLALDYLLLNQPMQKRFESDLSFQATLLLLQEKIPKSSIVHTHVAEHSEGSAFFDEPAMPVHQPIDFDTRSPEVQLLSNGRYHVMLTNTGGGYSRWNEFAVTRWREDPTCDNWGAFVYLRDPETGDFWSATYQPTLKQPDRYAAMFSEGRAEFRRSDHDFETYSEIVVSPEDDIELRRLRITNRGRERRTVEITSYAEVVLAAPVADEMQTAFNNLFVQTEIVSERCAILCSRRPRSESEHSPWMCHLLSFNGAKVGDISYETDRIRFIGRGNTLVAPQVISGEQPLSNTQGSVLDPIAAIRCCVTLDAEESATIDLVTGVAQNRKGCLALVDKYQDRHFADRVFDLASTHSAITLRQINANETEALLYRRLANTILYNNPALRADANLLIQNHRGQAGLWGYSISGDLPIVLLKISDIAHLKLAHQLIQCHAYWRLKGLAVDLVIWNEDNVGYRKQIQDQILGLIATCTEAHEIERPGGIFVRTSEQISEEDRVLFQAVSRAIITDHSGSFEEQVSRRASASVRVERLASSRYLEINSDTVAEEMQPDLILSNALGGFNEDGSEYCITTTPKQMTPLPWVNVLANANFGSVITESGLAYTWSENAHEYRLTPWSNDAIGTSSGEAFYLRDEESGKFWSPTPLPCRGQQPYVTRHGFGYSTFEHSEWGIHSSLTMYVHLEDTVKFSVLNVRNDSNRIRRISATGYVEWVLGDVRSKSTPHIVTEIDASSGALFARNSYNTNFVGRVAFFDVDDMSRSLTADRNEFLGRNGSLAQPDALTRARLSGRVGAALDPCGAIQVSFELMPGQERQIIFRLGAGHDLAQTRDLAQRLRKTDTASTVLDNVKKYWKKTLGTVQVDTPDPALNVLANGWLLYQLLACRLWARSGFYQSGGAFGFRDQLQDVMALVHAAPDLVREHLLRAAARQYIEGDVQHWWHPPMGSGVRTRCSDDYLWLPMATCHYVNTTGDKTVLDISVPFIKGRPVNSDEESYYGLPECAQNEASLYQHCVRAIENGLNMGENGLPLMGSGDWNDGMNLVGIKGKGESVWLGFFLYKVLLDFAELALQQGDKDFAAHCQQQAADLKQNIDKHGWDGSWYRRAYFDDGTALGSATNSECTIDSISQSWSVLSNAGRPERSQLAMNAVDQYLVKRKDGLVLLLAPPFDNSTLNPGYIKGYVPGVRENGGQYTHAAIWAAMAFAKLGDSTRAWEILGLINPVNHSISSQDVAVYKAEPYVVAADVYAISPHIGRGGWTWYTGSASWLYRLILESLLGIKRDANYLHIKPCIPASWTEYAIYYHFGHTEYHIVITQHQCIGAEEQILIKLDGVVVDEKGILLLDDQHPHRVDVAITRNSGSVYRNDNKK</sequence>
<feature type="transmembrane region" description="Helical" evidence="3">
    <location>
        <begin position="847"/>
        <end position="869"/>
    </location>
</feature>
<organism evidence="7 8">
    <name type="scientific">Photobacterium ganghwense</name>
    <dbReference type="NCBI Taxonomy" id="320778"/>
    <lineage>
        <taxon>Bacteria</taxon>
        <taxon>Pseudomonadati</taxon>
        <taxon>Pseudomonadota</taxon>
        <taxon>Gammaproteobacteria</taxon>
        <taxon>Vibrionales</taxon>
        <taxon>Vibrionaceae</taxon>
        <taxon>Photobacterium</taxon>
    </lineage>
</organism>
<feature type="domain" description="Glycosyl hydrolase 94 supersandwich" evidence="4">
    <location>
        <begin position="2142"/>
        <end position="2410"/>
    </location>
</feature>
<dbReference type="Gene3D" id="1.50.10.10">
    <property type="match status" value="1"/>
</dbReference>
<keyword evidence="8" id="KW-1185">Reference proteome</keyword>
<feature type="transmembrane region" description="Helical" evidence="3">
    <location>
        <begin position="825"/>
        <end position="841"/>
    </location>
</feature>
<dbReference type="Gene3D" id="2.70.98.40">
    <property type="entry name" value="Glycoside hydrolase, family 65, N-terminal domain"/>
    <property type="match status" value="2"/>
</dbReference>
<keyword evidence="2" id="KW-0808">Transferase</keyword>
<evidence type="ECO:0000313" key="7">
    <source>
        <dbReference type="EMBL" id="KLV11138.1"/>
    </source>
</evidence>
<name>A0A0J1HHR3_9GAMM</name>
<reference evidence="7 8" key="1">
    <citation type="submission" date="2015-05" db="EMBL/GenBank/DDBJ databases">
        <title>Photobacterium galathea sp. nov.</title>
        <authorList>
            <person name="Machado H."/>
            <person name="Gram L."/>
        </authorList>
    </citation>
    <scope>NUCLEOTIDE SEQUENCE [LARGE SCALE GENOMIC DNA]</scope>
    <source>
        <strain evidence="7 8">DSM 22954</strain>
    </source>
</reference>
<dbReference type="Pfam" id="PF10091">
    <property type="entry name" value="Glycoamylase"/>
    <property type="match status" value="1"/>
</dbReference>
<dbReference type="PATRIC" id="fig|320778.3.peg.728"/>
<keyword evidence="3" id="KW-0472">Membrane</keyword>
<accession>A0A0J1HHR3</accession>
<dbReference type="STRING" id="320778.ABT57_03375"/>
<dbReference type="PANTHER" id="PTHR37469">
    <property type="entry name" value="CELLOBIONIC ACID PHOSPHORYLASE-RELATED"/>
    <property type="match status" value="1"/>
</dbReference>
<dbReference type="InterPro" id="IPR037824">
    <property type="entry name" value="GH94N_2_NdvB"/>
</dbReference>
<feature type="domain" description="Glycoamylase-like" evidence="5">
    <location>
        <begin position="1385"/>
        <end position="1584"/>
    </location>
</feature>
<evidence type="ECO:0000259" key="4">
    <source>
        <dbReference type="Pfam" id="PF06165"/>
    </source>
</evidence>
<dbReference type="EMBL" id="LDOU01000004">
    <property type="protein sequence ID" value="KLV11138.1"/>
    <property type="molecule type" value="Genomic_DNA"/>
</dbReference>
<feature type="transmembrane region" description="Helical" evidence="3">
    <location>
        <begin position="445"/>
        <end position="470"/>
    </location>
</feature>
<feature type="transmembrane region" description="Helical" evidence="3">
    <location>
        <begin position="974"/>
        <end position="993"/>
    </location>
</feature>
<evidence type="ECO:0000256" key="2">
    <source>
        <dbReference type="ARBA" id="ARBA00022679"/>
    </source>
</evidence>
<dbReference type="InterPro" id="IPR052047">
    <property type="entry name" value="GH94_Enzymes"/>
</dbReference>
<dbReference type="CDD" id="cd11753">
    <property type="entry name" value="GH94N_ChvB_NdvB_2_like"/>
    <property type="match status" value="1"/>
</dbReference>
<dbReference type="InterPro" id="IPR037018">
    <property type="entry name" value="GH65_N"/>
</dbReference>
<dbReference type="InterPro" id="IPR037820">
    <property type="entry name" value="GH94N_NdvB"/>
</dbReference>
<keyword evidence="3" id="KW-0812">Transmembrane</keyword>
<dbReference type="SMART" id="SM01068">
    <property type="entry name" value="CBM_X"/>
    <property type="match status" value="2"/>
</dbReference>
<gene>
    <name evidence="7" type="ORF">ABT57_03375</name>
</gene>
<evidence type="ECO:0000256" key="1">
    <source>
        <dbReference type="ARBA" id="ARBA00022676"/>
    </source>
</evidence>